<keyword evidence="1" id="KW-1133">Transmembrane helix</keyword>
<dbReference type="RefSeq" id="WP_086751691.1">
    <property type="nucleotide sequence ID" value="NZ_JAGJBZ010000002.1"/>
</dbReference>
<keyword evidence="3" id="KW-1185">Reference proteome</keyword>
<evidence type="ECO:0000256" key="1">
    <source>
        <dbReference type="SAM" id="Phobius"/>
    </source>
</evidence>
<evidence type="ECO:0008006" key="4">
    <source>
        <dbReference type="Google" id="ProtNLM"/>
    </source>
</evidence>
<feature type="transmembrane region" description="Helical" evidence="1">
    <location>
        <begin position="6"/>
        <end position="31"/>
    </location>
</feature>
<protein>
    <recommendedName>
        <fullName evidence="4">Integral membrane protein</fullName>
    </recommendedName>
</protein>
<organism evidence="2 3">
    <name type="scientific">Streptomyces griseiscabiei</name>
    <dbReference type="NCBI Taxonomy" id="2993540"/>
    <lineage>
        <taxon>Bacteria</taxon>
        <taxon>Bacillati</taxon>
        <taxon>Actinomycetota</taxon>
        <taxon>Actinomycetes</taxon>
        <taxon>Kitasatosporales</taxon>
        <taxon>Streptomycetaceae</taxon>
        <taxon>Streptomyces</taxon>
    </lineage>
</organism>
<proteinExistence type="predicted"/>
<keyword evidence="1" id="KW-0812">Transmembrane</keyword>
<name>A0ABU4L9A4_9ACTN</name>
<comment type="caution">
    <text evidence="2">The sequence shown here is derived from an EMBL/GenBank/DDBJ whole genome shotgun (WGS) entry which is preliminary data.</text>
</comment>
<dbReference type="EMBL" id="JARAVY010000011">
    <property type="protein sequence ID" value="MDX2912302.1"/>
    <property type="molecule type" value="Genomic_DNA"/>
</dbReference>
<accession>A0ABU4L9A4</accession>
<dbReference type="Proteomes" id="UP001271723">
    <property type="component" value="Unassembled WGS sequence"/>
</dbReference>
<feature type="transmembrane region" description="Helical" evidence="1">
    <location>
        <begin position="70"/>
        <end position="89"/>
    </location>
</feature>
<reference evidence="2 3" key="1">
    <citation type="journal article" date="2023" name="Microb. Genom.">
        <title>Mesoterricola silvestris gen. nov., sp. nov., Mesoterricola sediminis sp. nov., Geothrix oryzae sp. nov., Geothrix edaphica sp. nov., Geothrix rubra sp. nov., and Geothrix limicola sp. nov., six novel members of Acidobacteriota isolated from soils.</title>
        <authorList>
            <person name="Weisberg A.J."/>
            <person name="Pearce E."/>
            <person name="Kramer C.G."/>
            <person name="Chang J.H."/>
            <person name="Clarke C.R."/>
        </authorList>
    </citation>
    <scope>NUCLEOTIDE SEQUENCE [LARGE SCALE GENOMIC DNA]</scope>
    <source>
        <strain evidence="2 3">NRRL_B-2795</strain>
    </source>
</reference>
<evidence type="ECO:0000313" key="3">
    <source>
        <dbReference type="Proteomes" id="UP001271723"/>
    </source>
</evidence>
<evidence type="ECO:0000313" key="2">
    <source>
        <dbReference type="EMBL" id="MDX2912302.1"/>
    </source>
</evidence>
<gene>
    <name evidence="2" type="ORF">PV517_26925</name>
</gene>
<keyword evidence="1" id="KW-0472">Membrane</keyword>
<feature type="transmembrane region" description="Helical" evidence="1">
    <location>
        <begin position="43"/>
        <end position="64"/>
    </location>
</feature>
<sequence>MLTNIGIGCLAAAVVATVVFGVAAIRTGWLLPWLRRGTLRPVLWGYATLAGGAGLCLWCVGMAAAERAEVFGIAGLLLIVTNTVLSYLATRPGRVITP</sequence>